<name>A0A432V198_9HYPH</name>
<dbReference type="SUPFAM" id="SSF52402">
    <property type="entry name" value="Adenine nucleotide alpha hydrolases-like"/>
    <property type="match status" value="1"/>
</dbReference>
<organism evidence="3 4">
    <name type="scientific">Borborobacter arsenicus</name>
    <dbReference type="NCBI Taxonomy" id="1851146"/>
    <lineage>
        <taxon>Bacteria</taxon>
        <taxon>Pseudomonadati</taxon>
        <taxon>Pseudomonadota</taxon>
        <taxon>Alphaproteobacteria</taxon>
        <taxon>Hyphomicrobiales</taxon>
        <taxon>Phyllobacteriaceae</taxon>
        <taxon>Borborobacter</taxon>
    </lineage>
</organism>
<dbReference type="PRINTS" id="PR01438">
    <property type="entry name" value="UNVRSLSTRESS"/>
</dbReference>
<evidence type="ECO:0000313" key="4">
    <source>
        <dbReference type="Proteomes" id="UP000281647"/>
    </source>
</evidence>
<evidence type="ECO:0000259" key="2">
    <source>
        <dbReference type="Pfam" id="PF00582"/>
    </source>
</evidence>
<dbReference type="Gene3D" id="3.40.50.12370">
    <property type="match status" value="1"/>
</dbReference>
<feature type="domain" description="UspA" evidence="2">
    <location>
        <begin position="154"/>
        <end position="278"/>
    </location>
</feature>
<comment type="similarity">
    <text evidence="1">Belongs to the universal stress protein A family.</text>
</comment>
<dbReference type="InterPro" id="IPR006016">
    <property type="entry name" value="UspA"/>
</dbReference>
<dbReference type="Pfam" id="PF00582">
    <property type="entry name" value="Usp"/>
    <property type="match status" value="1"/>
</dbReference>
<reference evidence="3 4" key="1">
    <citation type="submission" date="2018-11" db="EMBL/GenBank/DDBJ databases">
        <title>Pseudaminobacter arsenicus sp. nov., an arsenic-resistant bacterium isolated from arsenic-rich aquifers.</title>
        <authorList>
            <person name="Mu Y."/>
        </authorList>
    </citation>
    <scope>NUCLEOTIDE SEQUENCE [LARGE SCALE GENOMIC DNA]</scope>
    <source>
        <strain evidence="3 4">CB3</strain>
    </source>
</reference>
<protein>
    <submittedName>
        <fullName evidence="3">Universal stress protein</fullName>
    </submittedName>
</protein>
<dbReference type="CDD" id="cd00293">
    <property type="entry name" value="USP-like"/>
    <property type="match status" value="1"/>
</dbReference>
<accession>A0A432V198</accession>
<dbReference type="RefSeq" id="WP_128625390.1">
    <property type="nucleotide sequence ID" value="NZ_ML133513.1"/>
</dbReference>
<evidence type="ECO:0000256" key="1">
    <source>
        <dbReference type="ARBA" id="ARBA00008791"/>
    </source>
</evidence>
<dbReference type="OrthoDB" id="9804721at2"/>
<evidence type="ECO:0000313" key="3">
    <source>
        <dbReference type="EMBL" id="RUM95963.1"/>
    </source>
</evidence>
<dbReference type="Proteomes" id="UP000281647">
    <property type="component" value="Unassembled WGS sequence"/>
</dbReference>
<comment type="caution">
    <text evidence="3">The sequence shown here is derived from an EMBL/GenBank/DDBJ whole genome shotgun (WGS) entry which is preliminary data.</text>
</comment>
<gene>
    <name evidence="3" type="ORF">EET67_20010</name>
</gene>
<proteinExistence type="inferred from homology"/>
<dbReference type="AlphaFoldDB" id="A0A432V198"/>
<dbReference type="InterPro" id="IPR006015">
    <property type="entry name" value="Universal_stress_UspA"/>
</dbReference>
<sequence length="278" mass="29831">MTIKTVLTVTSPDLGEADLKLAATLCEEIEAHLAVLIVALAAPPPIGEYAAVVSDIWLQERQADLAKLKERSDAVSTWLASSRVSTDISSEYQEITWSDEAIGRRARYADITLLGPDMLSHDTLKEKVVEGALFHSGKPLLLIPDGATATLKPKRIMVAWDSRVEASQAVAQSLDLLTVAEEVRLVLVDPTEGEDAHGAEPGADMATFLARHGVKVTVDRLPSQGKAVASVLRQHAADMAAELLVMGAYGHSRLRQKIFGGVTSSMLGEPPIPILMAR</sequence>
<keyword evidence="4" id="KW-1185">Reference proteome</keyword>
<dbReference type="EMBL" id="RKST01000026">
    <property type="protein sequence ID" value="RUM95963.1"/>
    <property type="molecule type" value="Genomic_DNA"/>
</dbReference>